<comment type="similarity">
    <text evidence="1">Belongs to the LysR transcriptional regulatory family.</text>
</comment>
<dbReference type="FunFam" id="1.10.10.10:FF:000001">
    <property type="entry name" value="LysR family transcriptional regulator"/>
    <property type="match status" value="1"/>
</dbReference>
<dbReference type="Gene3D" id="1.10.10.10">
    <property type="entry name" value="Winged helix-like DNA-binding domain superfamily/Winged helix DNA-binding domain"/>
    <property type="match status" value="1"/>
</dbReference>
<dbReference type="InterPro" id="IPR036390">
    <property type="entry name" value="WH_DNA-bd_sf"/>
</dbReference>
<feature type="domain" description="HTH lysR-type" evidence="5">
    <location>
        <begin position="1"/>
        <end position="58"/>
    </location>
</feature>
<dbReference type="GO" id="GO:0032993">
    <property type="term" value="C:protein-DNA complex"/>
    <property type="evidence" value="ECO:0007669"/>
    <property type="project" value="TreeGrafter"/>
</dbReference>
<evidence type="ECO:0000313" key="7">
    <source>
        <dbReference type="Proteomes" id="UP000194218"/>
    </source>
</evidence>
<dbReference type="GO" id="GO:0003700">
    <property type="term" value="F:DNA-binding transcription factor activity"/>
    <property type="evidence" value="ECO:0007669"/>
    <property type="project" value="InterPro"/>
</dbReference>
<evidence type="ECO:0000256" key="1">
    <source>
        <dbReference type="ARBA" id="ARBA00009437"/>
    </source>
</evidence>
<accession>A0A1W7CSV8</accession>
<keyword evidence="7" id="KW-1185">Reference proteome</keyword>
<dbReference type="RefSeq" id="WP_086157350.1">
    <property type="nucleotide sequence ID" value="NZ_CP021121.1"/>
</dbReference>
<name>A0A1W7CSV8_9ACTN</name>
<dbReference type="PANTHER" id="PTHR30346">
    <property type="entry name" value="TRANSCRIPTIONAL DUAL REGULATOR HCAR-RELATED"/>
    <property type="match status" value="1"/>
</dbReference>
<dbReference type="PROSITE" id="PS50931">
    <property type="entry name" value="HTH_LYSR"/>
    <property type="match status" value="1"/>
</dbReference>
<evidence type="ECO:0000313" key="6">
    <source>
        <dbReference type="EMBL" id="ARQ67827.1"/>
    </source>
</evidence>
<proteinExistence type="inferred from homology"/>
<evidence type="ECO:0000256" key="2">
    <source>
        <dbReference type="ARBA" id="ARBA00023015"/>
    </source>
</evidence>
<keyword evidence="3" id="KW-0238">DNA-binding</keyword>
<organism evidence="6 7">
    <name type="scientific">Streptomyces marincola</name>
    <dbReference type="NCBI Taxonomy" id="2878388"/>
    <lineage>
        <taxon>Bacteria</taxon>
        <taxon>Bacillati</taxon>
        <taxon>Actinomycetota</taxon>
        <taxon>Actinomycetes</taxon>
        <taxon>Kitasatosporales</taxon>
        <taxon>Streptomycetaceae</taxon>
        <taxon>Streptomyces</taxon>
    </lineage>
</organism>
<gene>
    <name evidence="6" type="ORF">CAG99_02350</name>
</gene>
<dbReference type="InterPro" id="IPR005119">
    <property type="entry name" value="LysR_subst-bd"/>
</dbReference>
<dbReference type="KEGG" id="smao:CAG99_02350"/>
<dbReference type="SUPFAM" id="SSF53850">
    <property type="entry name" value="Periplasmic binding protein-like II"/>
    <property type="match status" value="1"/>
</dbReference>
<dbReference type="InterPro" id="IPR000847">
    <property type="entry name" value="LysR_HTH_N"/>
</dbReference>
<sequence>MDARQLEYFLAVVEHGGFGRAAAALHLAQPSLSQAIAHLEADLGVPLFHRVGRGVVLSEAGAELLGPSRQVLRDLAAVRDTAAALTGLARGAVEVACMPSPGVEPLATLIRRCARRHPELTVVARAAFTPDEVVRMVRTGASELGLLGSDAPVDAPGLDVLPLEEQPFVVVAAPGGAFRDGVPVAPGDLAGQRLVVSRPGSLMRRIVDDIVDGRGARIAAVVDHRTSLLPLVLSGTGIAVLPSAWAPLARRCGAVVAPVTPTALLRVALIGRRAHLTPAARAFRRIAEEHAAGSGAETD</sequence>
<reference evidence="6 7" key="1">
    <citation type="submission" date="2017-05" db="EMBL/GenBank/DDBJ databases">
        <title>Complete genome sequence of Streptomyces sp. SCSIO 03032 revealed the diverse biosynthetic pathways for its bioactive secondary metabolites.</title>
        <authorList>
            <person name="Ma L."/>
            <person name="Zhu Y."/>
            <person name="Zhang W."/>
            <person name="Zhang G."/>
            <person name="Tian X."/>
            <person name="Zhang S."/>
            <person name="Zhang C."/>
        </authorList>
    </citation>
    <scope>NUCLEOTIDE SEQUENCE [LARGE SCALE GENOMIC DNA]</scope>
    <source>
        <strain evidence="6 7">SCSIO 03032</strain>
    </source>
</reference>
<protein>
    <submittedName>
        <fullName evidence="6">LysR family transcriptional regulator</fullName>
    </submittedName>
</protein>
<evidence type="ECO:0000256" key="4">
    <source>
        <dbReference type="ARBA" id="ARBA00023163"/>
    </source>
</evidence>
<dbReference type="AlphaFoldDB" id="A0A1W7CSV8"/>
<dbReference type="CDD" id="cd05466">
    <property type="entry name" value="PBP2_LTTR_substrate"/>
    <property type="match status" value="1"/>
</dbReference>
<dbReference type="Gene3D" id="3.40.190.290">
    <property type="match status" value="1"/>
</dbReference>
<dbReference type="InterPro" id="IPR036388">
    <property type="entry name" value="WH-like_DNA-bd_sf"/>
</dbReference>
<dbReference type="OrthoDB" id="3181812at2"/>
<evidence type="ECO:0000259" key="5">
    <source>
        <dbReference type="PROSITE" id="PS50931"/>
    </source>
</evidence>
<dbReference type="Proteomes" id="UP000194218">
    <property type="component" value="Chromosome"/>
</dbReference>
<dbReference type="Pfam" id="PF00126">
    <property type="entry name" value="HTH_1"/>
    <property type="match status" value="1"/>
</dbReference>
<keyword evidence="4" id="KW-0804">Transcription</keyword>
<dbReference type="PRINTS" id="PR00039">
    <property type="entry name" value="HTHLYSR"/>
</dbReference>
<evidence type="ECO:0000256" key="3">
    <source>
        <dbReference type="ARBA" id="ARBA00023125"/>
    </source>
</evidence>
<dbReference type="PANTHER" id="PTHR30346:SF29">
    <property type="entry name" value="LYSR SUBSTRATE-BINDING"/>
    <property type="match status" value="1"/>
</dbReference>
<dbReference type="GO" id="GO:0003677">
    <property type="term" value="F:DNA binding"/>
    <property type="evidence" value="ECO:0007669"/>
    <property type="project" value="UniProtKB-KW"/>
</dbReference>
<dbReference type="EMBL" id="CP021121">
    <property type="protein sequence ID" value="ARQ67827.1"/>
    <property type="molecule type" value="Genomic_DNA"/>
</dbReference>
<keyword evidence="2" id="KW-0805">Transcription regulation</keyword>
<dbReference type="Pfam" id="PF03466">
    <property type="entry name" value="LysR_substrate"/>
    <property type="match status" value="1"/>
</dbReference>
<dbReference type="SUPFAM" id="SSF46785">
    <property type="entry name" value="Winged helix' DNA-binding domain"/>
    <property type="match status" value="1"/>
</dbReference>